<organism evidence="2 3">
    <name type="scientific">Pseudomonas arsenicoxydans</name>
    <dbReference type="NCBI Taxonomy" id="702115"/>
    <lineage>
        <taxon>Bacteria</taxon>
        <taxon>Pseudomonadati</taxon>
        <taxon>Pseudomonadota</taxon>
        <taxon>Gammaproteobacteria</taxon>
        <taxon>Pseudomonadales</taxon>
        <taxon>Pseudomonadaceae</taxon>
        <taxon>Pseudomonas</taxon>
    </lineage>
</organism>
<accession>A0A4P6GER0</accession>
<name>A0A4P6GER0_9PSED</name>
<feature type="domain" description="Transposase IS4 N-terminal" evidence="1">
    <location>
        <begin position="18"/>
        <end position="65"/>
    </location>
</feature>
<proteinExistence type="predicted"/>
<evidence type="ECO:0000313" key="2">
    <source>
        <dbReference type="EMBL" id="QAY88150.1"/>
    </source>
</evidence>
<dbReference type="AlphaFoldDB" id="A0A4P6GER0"/>
<gene>
    <name evidence="2" type="ORF">CUN61_31200</name>
</gene>
<sequence>MRLARALELTHNIVSTPNSIEGLDSLLDPSLVEQALEQAGVATLRKRRLPLEMMLWCVISMAFFRR</sequence>
<dbReference type="EMBL" id="CP024767">
    <property type="protein sequence ID" value="QAY88150.1"/>
    <property type="molecule type" value="Genomic_DNA"/>
</dbReference>
<evidence type="ECO:0000259" key="1">
    <source>
        <dbReference type="Pfam" id="PF13006"/>
    </source>
</evidence>
<dbReference type="RefSeq" id="WP_208669879.1">
    <property type="nucleotide sequence ID" value="NZ_CP024767.1"/>
</dbReference>
<reference evidence="2 3" key="1">
    <citation type="submission" date="2017-11" db="EMBL/GenBank/DDBJ databases">
        <title>Genome sequence of Pseudomonas arsenicoxydans ACM1.</title>
        <authorList>
            <person name="Nascimento F.X."/>
        </authorList>
    </citation>
    <scope>NUCLEOTIDE SEQUENCE [LARGE SCALE GENOMIC DNA]</scope>
    <source>
        <strain evidence="2 3">ACM1</strain>
    </source>
</reference>
<protein>
    <submittedName>
        <fullName evidence="2">IS4 family transposase</fullName>
    </submittedName>
</protein>
<dbReference type="InterPro" id="IPR024473">
    <property type="entry name" value="Transposases_IS4_N"/>
</dbReference>
<keyword evidence="3" id="KW-1185">Reference proteome</keyword>
<feature type="non-terminal residue" evidence="2">
    <location>
        <position position="66"/>
    </location>
</feature>
<dbReference type="Pfam" id="PF13006">
    <property type="entry name" value="Nterm_IS4"/>
    <property type="match status" value="1"/>
</dbReference>
<evidence type="ECO:0000313" key="3">
    <source>
        <dbReference type="Proteomes" id="UP000291121"/>
    </source>
</evidence>
<dbReference type="Proteomes" id="UP000291121">
    <property type="component" value="Chromosome"/>
</dbReference>